<protein>
    <recommendedName>
        <fullName evidence="3">USP domain-containing protein</fullName>
    </recommendedName>
</protein>
<evidence type="ECO:0008006" key="3">
    <source>
        <dbReference type="Google" id="ProtNLM"/>
    </source>
</evidence>
<name>A0ABY6GXS9_9GAMM</name>
<evidence type="ECO:0000313" key="2">
    <source>
        <dbReference type="Proteomes" id="UP001163255"/>
    </source>
</evidence>
<accession>A0ABY6GXS9</accession>
<dbReference type="RefSeq" id="WP_262600221.1">
    <property type="nucleotide sequence ID" value="NZ_CP103300.1"/>
</dbReference>
<organism evidence="1 2">
    <name type="scientific">Endozoicomonas euniceicola</name>
    <dbReference type="NCBI Taxonomy" id="1234143"/>
    <lineage>
        <taxon>Bacteria</taxon>
        <taxon>Pseudomonadati</taxon>
        <taxon>Pseudomonadota</taxon>
        <taxon>Gammaproteobacteria</taxon>
        <taxon>Oceanospirillales</taxon>
        <taxon>Endozoicomonadaceae</taxon>
        <taxon>Endozoicomonas</taxon>
    </lineage>
</organism>
<proteinExistence type="predicted"/>
<keyword evidence="2" id="KW-1185">Reference proteome</keyword>
<dbReference type="EMBL" id="CP103300">
    <property type="protein sequence ID" value="UYM17594.1"/>
    <property type="molecule type" value="Genomic_DNA"/>
</dbReference>
<reference evidence="1" key="1">
    <citation type="submission" date="2022-10" db="EMBL/GenBank/DDBJ databases">
        <title>Completed Genome Sequence of two octocoral isolated bacterium, Endozoicomonas euniceicola EF212T and Endozoicomonas gorgoniicola PS125T.</title>
        <authorList>
            <person name="Chiou Y.-J."/>
            <person name="Chen Y.-H."/>
        </authorList>
    </citation>
    <scope>NUCLEOTIDE SEQUENCE</scope>
    <source>
        <strain evidence="1">EF212</strain>
    </source>
</reference>
<sequence length="128" mass="15367">MNGCALEVRREQRGNRVYHDYNGTCMPQSVDGARALRITADHYMDRHDRHFDRIRREFDRIELTRKYAHCGFSFAHTIIFVKQGGYWYVYNNAVSRTYELSLYSGQKQNHEYYQAKDYMKYELGSFPD</sequence>
<dbReference type="Proteomes" id="UP001163255">
    <property type="component" value="Chromosome"/>
</dbReference>
<evidence type="ECO:0000313" key="1">
    <source>
        <dbReference type="EMBL" id="UYM17594.1"/>
    </source>
</evidence>
<gene>
    <name evidence="1" type="ORF">NX720_06725</name>
</gene>